<name>A0ABV7VRY5_9GAMM</name>
<dbReference type="RefSeq" id="WP_376865150.1">
    <property type="nucleotide sequence ID" value="NZ_JBHRYB010000005.1"/>
</dbReference>
<comment type="caution">
    <text evidence="2">The sequence shown here is derived from an EMBL/GenBank/DDBJ whole genome shotgun (WGS) entry which is preliminary data.</text>
</comment>
<evidence type="ECO:0000313" key="2">
    <source>
        <dbReference type="EMBL" id="MFC3679452.1"/>
    </source>
</evidence>
<sequence length="179" mass="20015">MALDKNNTGLILIDVQGKLAEQMQDSMSLFSQLKILLQGAQLLQLPVVWLEQMPDKLGTTRTEIAELIDGEPLAKETFSGLKNDVIKRTIQGHKRSHWLVAGIEAHICVYQTVMDLLAEKYDVHLVTDAVSSRTAANRELAIGKMENQGALLTSVEMALFELQQCARGDEFRELIRLVK</sequence>
<dbReference type="EMBL" id="JBHRYB010000005">
    <property type="protein sequence ID" value="MFC3679452.1"/>
    <property type="molecule type" value="Genomic_DNA"/>
</dbReference>
<dbReference type="Proteomes" id="UP001595722">
    <property type="component" value="Unassembled WGS sequence"/>
</dbReference>
<gene>
    <name evidence="2" type="ORF">ACFOMG_04915</name>
</gene>
<dbReference type="PANTHER" id="PTHR14119:SF3">
    <property type="entry name" value="ISOCHORISMATASE DOMAIN-CONTAINING PROTEIN 2"/>
    <property type="match status" value="1"/>
</dbReference>
<dbReference type="SUPFAM" id="SSF52499">
    <property type="entry name" value="Isochorismatase-like hydrolases"/>
    <property type="match status" value="1"/>
</dbReference>
<proteinExistence type="predicted"/>
<dbReference type="InterPro" id="IPR000868">
    <property type="entry name" value="Isochorismatase-like_dom"/>
</dbReference>
<dbReference type="PANTHER" id="PTHR14119">
    <property type="entry name" value="HYDROLASE"/>
    <property type="match status" value="1"/>
</dbReference>
<accession>A0ABV7VRY5</accession>
<organism evidence="2 3">
    <name type="scientific">Bacterioplanoides pacificum</name>
    <dbReference type="NCBI Taxonomy" id="1171596"/>
    <lineage>
        <taxon>Bacteria</taxon>
        <taxon>Pseudomonadati</taxon>
        <taxon>Pseudomonadota</taxon>
        <taxon>Gammaproteobacteria</taxon>
        <taxon>Oceanospirillales</taxon>
        <taxon>Oceanospirillaceae</taxon>
        <taxon>Bacterioplanoides</taxon>
    </lineage>
</organism>
<dbReference type="InterPro" id="IPR050993">
    <property type="entry name" value="Isochorismatase_domain"/>
</dbReference>
<dbReference type="InterPro" id="IPR036380">
    <property type="entry name" value="Isochorismatase-like_sf"/>
</dbReference>
<dbReference type="Gene3D" id="3.40.50.850">
    <property type="entry name" value="Isochorismatase-like"/>
    <property type="match status" value="1"/>
</dbReference>
<keyword evidence="3" id="KW-1185">Reference proteome</keyword>
<reference evidence="3" key="1">
    <citation type="journal article" date="2019" name="Int. J. Syst. Evol. Microbiol.">
        <title>The Global Catalogue of Microorganisms (GCM) 10K type strain sequencing project: providing services to taxonomists for standard genome sequencing and annotation.</title>
        <authorList>
            <consortium name="The Broad Institute Genomics Platform"/>
            <consortium name="The Broad Institute Genome Sequencing Center for Infectious Disease"/>
            <person name="Wu L."/>
            <person name="Ma J."/>
        </authorList>
    </citation>
    <scope>NUCLEOTIDE SEQUENCE [LARGE SCALE GENOMIC DNA]</scope>
    <source>
        <strain evidence="3">KCTC 42424</strain>
    </source>
</reference>
<feature type="domain" description="Isochorismatase-like" evidence="1">
    <location>
        <begin position="9"/>
        <end position="156"/>
    </location>
</feature>
<evidence type="ECO:0000259" key="1">
    <source>
        <dbReference type="Pfam" id="PF00857"/>
    </source>
</evidence>
<protein>
    <submittedName>
        <fullName evidence="2">Isochorismatase family protein</fullName>
    </submittedName>
</protein>
<evidence type="ECO:0000313" key="3">
    <source>
        <dbReference type="Proteomes" id="UP001595722"/>
    </source>
</evidence>
<dbReference type="Pfam" id="PF00857">
    <property type="entry name" value="Isochorismatase"/>
    <property type="match status" value="1"/>
</dbReference>